<gene>
    <name evidence="7" type="ORF">SAMN05428998_105149</name>
</gene>
<keyword evidence="5 6" id="KW-0663">Pyridoxal phosphate</keyword>
<dbReference type="PANTHER" id="PTHR43094:SF1">
    <property type="entry name" value="AMINOTRANSFERASE CLASS-III"/>
    <property type="match status" value="1"/>
</dbReference>
<evidence type="ECO:0000256" key="3">
    <source>
        <dbReference type="ARBA" id="ARBA00022576"/>
    </source>
</evidence>
<protein>
    <submittedName>
        <fullName evidence="7">Beta-alanine--pyruvate transaminase</fullName>
    </submittedName>
</protein>
<comment type="cofactor">
    <cofactor evidence="1">
        <name>pyridoxal 5'-phosphate</name>
        <dbReference type="ChEBI" id="CHEBI:597326"/>
    </cofactor>
</comment>
<keyword evidence="3" id="KW-0032">Aminotransferase</keyword>
<dbReference type="InterPro" id="IPR049704">
    <property type="entry name" value="Aminotrans_3_PPA_site"/>
</dbReference>
<dbReference type="FunFam" id="3.40.640.10:FF:000014">
    <property type="entry name" value="Adenosylmethionine-8-amino-7-oxononanoate aminotransferase, probable"/>
    <property type="match status" value="1"/>
</dbReference>
<keyword evidence="7" id="KW-0670">Pyruvate</keyword>
<dbReference type="SUPFAM" id="SSF53383">
    <property type="entry name" value="PLP-dependent transferases"/>
    <property type="match status" value="1"/>
</dbReference>
<evidence type="ECO:0000313" key="8">
    <source>
        <dbReference type="Proteomes" id="UP000192917"/>
    </source>
</evidence>
<name>A0A1Y6BKY7_9PROT</name>
<keyword evidence="8" id="KW-1185">Reference proteome</keyword>
<dbReference type="STRING" id="560819.SAMN05428998_105149"/>
<evidence type="ECO:0000256" key="1">
    <source>
        <dbReference type="ARBA" id="ARBA00001933"/>
    </source>
</evidence>
<dbReference type="AlphaFoldDB" id="A0A1Y6BKY7"/>
<organism evidence="7 8">
    <name type="scientific">Tistlia consotensis USBA 355</name>
    <dbReference type="NCBI Taxonomy" id="560819"/>
    <lineage>
        <taxon>Bacteria</taxon>
        <taxon>Pseudomonadati</taxon>
        <taxon>Pseudomonadota</taxon>
        <taxon>Alphaproteobacteria</taxon>
        <taxon>Rhodospirillales</taxon>
        <taxon>Rhodovibrionaceae</taxon>
        <taxon>Tistlia</taxon>
    </lineage>
</organism>
<dbReference type="InterPro" id="IPR005814">
    <property type="entry name" value="Aminotrans_3"/>
</dbReference>
<evidence type="ECO:0000256" key="5">
    <source>
        <dbReference type="ARBA" id="ARBA00022898"/>
    </source>
</evidence>
<accession>A0A1Y6BKY7</accession>
<dbReference type="InterPro" id="IPR015424">
    <property type="entry name" value="PyrdxlP-dep_Trfase"/>
</dbReference>
<dbReference type="Gene3D" id="3.40.640.10">
    <property type="entry name" value="Type I PLP-dependent aspartate aminotransferase-like (Major domain)"/>
    <property type="match status" value="1"/>
</dbReference>
<evidence type="ECO:0000256" key="6">
    <source>
        <dbReference type="RuleBase" id="RU003560"/>
    </source>
</evidence>
<sequence length="442" mass="47932">MDQPLQSTLPVMDHHWLPFTNNRLFRQEPQVFAKAEGVRYWTHDGREVLDGSSGLFCCAAGHGRPEIADAVHRQLMTLDYTPHFQRAAPISFEFATALAGLLPAGLDRVFFGGSGSEAVDTALKLCLAYHRSRGEGQRSRFVSRQWAYHGVNLGGTSLAGMVANRRDFSGVTCAVSHMRHTWSEEQRYSRGQPETGLDKAEDLEEICRTYGGDTIAAVFVEPVAGSIGTIVPPKGYLERLRAICDAHGILLVFDEVITGFGRLGAPFAGQEFGVTPDVMTMAKALTNGTIPMSAVACKTGIQQTIIEAARGDRPEFFHGYTYSAHPVACAAGLAALSIYRDEGLFERGQAMSDRFLDGVFGLRNLAQVADLRGYGMMAGIQLRPGAVPGEKGSRAQRALFDAGLHVKATGDALIFAPALVVEEADLDRMLEVLQKVLGRADL</sequence>
<dbReference type="GO" id="GO:0030170">
    <property type="term" value="F:pyridoxal phosphate binding"/>
    <property type="evidence" value="ECO:0007669"/>
    <property type="project" value="InterPro"/>
</dbReference>
<dbReference type="Pfam" id="PF00202">
    <property type="entry name" value="Aminotran_3"/>
    <property type="match status" value="1"/>
</dbReference>
<proteinExistence type="inferred from homology"/>
<dbReference type="PROSITE" id="PS00600">
    <property type="entry name" value="AA_TRANSFER_CLASS_3"/>
    <property type="match status" value="1"/>
</dbReference>
<dbReference type="Gene3D" id="3.90.1150.10">
    <property type="entry name" value="Aspartate Aminotransferase, domain 1"/>
    <property type="match status" value="1"/>
</dbReference>
<keyword evidence="4" id="KW-0808">Transferase</keyword>
<dbReference type="InterPro" id="IPR015421">
    <property type="entry name" value="PyrdxlP-dep_Trfase_major"/>
</dbReference>
<dbReference type="Proteomes" id="UP000192917">
    <property type="component" value="Unassembled WGS sequence"/>
</dbReference>
<dbReference type="GO" id="GO:0008483">
    <property type="term" value="F:transaminase activity"/>
    <property type="evidence" value="ECO:0007669"/>
    <property type="project" value="UniProtKB-KW"/>
</dbReference>
<dbReference type="EMBL" id="FWZX01000005">
    <property type="protein sequence ID" value="SMF13311.1"/>
    <property type="molecule type" value="Genomic_DNA"/>
</dbReference>
<dbReference type="PANTHER" id="PTHR43094">
    <property type="entry name" value="AMINOTRANSFERASE"/>
    <property type="match status" value="1"/>
</dbReference>
<evidence type="ECO:0000256" key="2">
    <source>
        <dbReference type="ARBA" id="ARBA00008954"/>
    </source>
</evidence>
<dbReference type="CDD" id="cd00610">
    <property type="entry name" value="OAT_like"/>
    <property type="match status" value="1"/>
</dbReference>
<evidence type="ECO:0000313" key="7">
    <source>
        <dbReference type="EMBL" id="SMF13311.1"/>
    </source>
</evidence>
<evidence type="ECO:0000256" key="4">
    <source>
        <dbReference type="ARBA" id="ARBA00022679"/>
    </source>
</evidence>
<comment type="similarity">
    <text evidence="2 6">Belongs to the class-III pyridoxal-phosphate-dependent aminotransferase family.</text>
</comment>
<dbReference type="RefSeq" id="WP_085122160.1">
    <property type="nucleotide sequence ID" value="NZ_FWZX01000005.1"/>
</dbReference>
<reference evidence="7 8" key="1">
    <citation type="submission" date="2017-04" db="EMBL/GenBank/DDBJ databases">
        <authorList>
            <person name="Afonso C.L."/>
            <person name="Miller P.J."/>
            <person name="Scott M.A."/>
            <person name="Spackman E."/>
            <person name="Goraichik I."/>
            <person name="Dimitrov K.M."/>
            <person name="Suarez D.L."/>
            <person name="Swayne D.E."/>
        </authorList>
    </citation>
    <scope>NUCLEOTIDE SEQUENCE [LARGE SCALE GENOMIC DNA]</scope>
    <source>
        <strain evidence="7 8">USBA 355</strain>
    </source>
</reference>
<dbReference type="InterPro" id="IPR015422">
    <property type="entry name" value="PyrdxlP-dep_Trfase_small"/>
</dbReference>